<proteinExistence type="predicted"/>
<organism evidence="1 2">
    <name type="scientific">Xylanibacter rodentium</name>
    <dbReference type="NCBI Taxonomy" id="2736289"/>
    <lineage>
        <taxon>Bacteria</taxon>
        <taxon>Pseudomonadati</taxon>
        <taxon>Bacteroidota</taxon>
        <taxon>Bacteroidia</taxon>
        <taxon>Bacteroidales</taxon>
        <taxon>Prevotellaceae</taxon>
        <taxon>Xylanibacter</taxon>
    </lineage>
</organism>
<name>A0ABX2ASB2_9BACT</name>
<dbReference type="GeneID" id="82156795"/>
<reference evidence="1 2" key="1">
    <citation type="submission" date="2020-05" db="EMBL/GenBank/DDBJ databases">
        <title>Distinct polysaccharide utilization as determinants for interspecies competition between intestinal Prevotella spp.</title>
        <authorList>
            <person name="Galvez E.J.C."/>
            <person name="Iljazovic A."/>
            <person name="Strowig T."/>
        </authorList>
    </citation>
    <scope>NUCLEOTIDE SEQUENCE [LARGE SCALE GENOMIC DNA]</scope>
    <source>
        <strain evidence="1 2">PROD</strain>
    </source>
</reference>
<protein>
    <submittedName>
        <fullName evidence="1">Uncharacterized protein</fullName>
    </submittedName>
</protein>
<sequence length="269" mass="31752">MKILINYADKRYEPARKWNTWTGRHIAHFDKVCEFYPADIEKEWADEHSEILSHQRGNGLWLWKPYFVNKVMDECADGDIIFYCDSGSIFVRNLNKIFSLLTAENPLFVCDIPLIESCFTKPACFEKMGLSGDKYAKSNQIIATYFCFMVTPFTRSFMKEWLSLCCDYELISPSGLGKYDSINQKFGEAFVAHREDQSIFSLLCKKFNIPPHLDISQRGLHPETYRSEFYYYKVPEHVDDKYKPVVFLHKSPRLDFKWLLRYVYHAIKT</sequence>
<accession>A0ABX2ASB2</accession>
<gene>
    <name evidence="1" type="ORF">HPS55_03355</name>
</gene>
<comment type="caution">
    <text evidence="1">The sequence shown here is derived from an EMBL/GenBank/DDBJ whole genome shotgun (WGS) entry which is preliminary data.</text>
</comment>
<keyword evidence="2" id="KW-1185">Reference proteome</keyword>
<evidence type="ECO:0000313" key="2">
    <source>
        <dbReference type="Proteomes" id="UP001193734"/>
    </source>
</evidence>
<dbReference type="RefSeq" id="WP_172175988.1">
    <property type="nucleotide sequence ID" value="NZ_CATJRD010000162.1"/>
</dbReference>
<dbReference type="Proteomes" id="UP001193734">
    <property type="component" value="Unassembled WGS sequence"/>
</dbReference>
<dbReference type="EMBL" id="JABKKE010000003">
    <property type="protein sequence ID" value="NPE13369.1"/>
    <property type="molecule type" value="Genomic_DNA"/>
</dbReference>
<evidence type="ECO:0000313" key="1">
    <source>
        <dbReference type="EMBL" id="NPE13369.1"/>
    </source>
</evidence>